<evidence type="ECO:0000313" key="1">
    <source>
        <dbReference type="EMBL" id="KZL15853.1"/>
    </source>
</evidence>
<dbReference type="Proteomes" id="UP000076577">
    <property type="component" value="Unassembled WGS sequence"/>
</dbReference>
<dbReference type="Pfam" id="PF10604">
    <property type="entry name" value="Polyketide_cyc2"/>
    <property type="match status" value="1"/>
</dbReference>
<dbReference type="Gene3D" id="3.30.530.20">
    <property type="match status" value="1"/>
</dbReference>
<dbReference type="PATRIC" id="fig|989403.3.peg.3789"/>
<accession>A0A165W261</accession>
<reference evidence="1 2" key="1">
    <citation type="journal article" date="2016" name="Front. Microbiol.">
        <title>Comparative Genomic Analysis Reveals a Diverse Repertoire of Genes Involved in Prokaryote-Eukaryote Interactions within the Pseudovibrio Genus.</title>
        <authorList>
            <person name="Romano S."/>
            <person name="Fernandez-Guerra A."/>
            <person name="Reen F.J."/>
            <person name="Glockner F.O."/>
            <person name="Crowley S.P."/>
            <person name="O'Sullivan O."/>
            <person name="Cotter P.D."/>
            <person name="Adams C."/>
            <person name="Dobson A.D."/>
            <person name="O'Gara F."/>
        </authorList>
    </citation>
    <scope>NUCLEOTIDE SEQUENCE [LARGE SCALE GENOMIC DNA]</scope>
    <source>
        <strain evidence="1 2">Ad2</strain>
    </source>
</reference>
<keyword evidence="2" id="KW-1185">Reference proteome</keyword>
<dbReference type="OrthoDB" id="1364128at2"/>
<name>A0A165W261_9HYPH</name>
<sequence>MTNSSETTYPHAVSTETEINGSAAEVWEVLADFSAVDTWVPFVESSHIEGTVERGVGIERRCDIGKAGNISETVIDWQEGESLSYRVSGFGPMKGLLNKWTVVETSPSTSLVTVELRYKVKFGLLGRLLNFLVLARVLKKRVGSGAVMLLKKRVETGEVVRPRRAPVGHPQTSPANAR</sequence>
<proteinExistence type="predicted"/>
<gene>
    <name evidence="1" type="ORF">PsAD2_03513</name>
</gene>
<protein>
    <submittedName>
        <fullName evidence="1">Polyketide cyclase / dehydrase and lipid transport</fullName>
    </submittedName>
</protein>
<dbReference type="EMBL" id="LMCB01000058">
    <property type="protein sequence ID" value="KZL15853.1"/>
    <property type="molecule type" value="Genomic_DNA"/>
</dbReference>
<dbReference type="InterPro" id="IPR019587">
    <property type="entry name" value="Polyketide_cyclase/dehydratase"/>
</dbReference>
<dbReference type="CDD" id="cd07821">
    <property type="entry name" value="PYR_PYL_RCAR_like"/>
    <property type="match status" value="1"/>
</dbReference>
<comment type="caution">
    <text evidence="1">The sequence shown here is derived from an EMBL/GenBank/DDBJ whole genome shotgun (WGS) entry which is preliminary data.</text>
</comment>
<dbReference type="AlphaFoldDB" id="A0A165W261"/>
<dbReference type="SUPFAM" id="SSF55961">
    <property type="entry name" value="Bet v1-like"/>
    <property type="match status" value="1"/>
</dbReference>
<evidence type="ECO:0000313" key="2">
    <source>
        <dbReference type="Proteomes" id="UP000076577"/>
    </source>
</evidence>
<organism evidence="1 2">
    <name type="scientific">Pseudovibrio axinellae</name>
    <dbReference type="NCBI Taxonomy" id="989403"/>
    <lineage>
        <taxon>Bacteria</taxon>
        <taxon>Pseudomonadati</taxon>
        <taxon>Pseudomonadota</taxon>
        <taxon>Alphaproteobacteria</taxon>
        <taxon>Hyphomicrobiales</taxon>
        <taxon>Stappiaceae</taxon>
        <taxon>Pseudovibrio</taxon>
    </lineage>
</organism>
<dbReference type="InterPro" id="IPR023393">
    <property type="entry name" value="START-like_dom_sf"/>
</dbReference>
<dbReference type="STRING" id="989403.SAMN05421798_1435"/>
<dbReference type="RefSeq" id="WP_068008829.1">
    <property type="nucleotide sequence ID" value="NZ_FOFM01000043.1"/>
</dbReference>